<evidence type="ECO:0000313" key="1">
    <source>
        <dbReference type="EMBL" id="ARU15260.1"/>
    </source>
</evidence>
<dbReference type="GO" id="GO:0008967">
    <property type="term" value="F:phosphoglycolate phosphatase activity"/>
    <property type="evidence" value="ECO:0007669"/>
    <property type="project" value="TreeGrafter"/>
</dbReference>
<organism evidence="1 2">
    <name type="scientific">Croceicoccus marinus</name>
    <dbReference type="NCBI Taxonomy" id="450378"/>
    <lineage>
        <taxon>Bacteria</taxon>
        <taxon>Pseudomonadati</taxon>
        <taxon>Pseudomonadota</taxon>
        <taxon>Alphaproteobacteria</taxon>
        <taxon>Sphingomonadales</taxon>
        <taxon>Erythrobacteraceae</taxon>
        <taxon>Croceicoccus</taxon>
    </lineage>
</organism>
<dbReference type="Gene3D" id="3.40.50.1000">
    <property type="entry name" value="HAD superfamily/HAD-like"/>
    <property type="match status" value="1"/>
</dbReference>
<dbReference type="Proteomes" id="UP000195807">
    <property type="component" value="Chromosome"/>
</dbReference>
<dbReference type="RefSeq" id="WP_066842680.1">
    <property type="nucleotide sequence ID" value="NZ_CP019602.1"/>
</dbReference>
<dbReference type="Pfam" id="PF13419">
    <property type="entry name" value="HAD_2"/>
    <property type="match status" value="1"/>
</dbReference>
<evidence type="ECO:0000313" key="2">
    <source>
        <dbReference type="Proteomes" id="UP000195807"/>
    </source>
</evidence>
<dbReference type="SFLD" id="SFLDG01135">
    <property type="entry name" value="C1.5.6:_HAD__Beta-PGM__Phospha"/>
    <property type="match status" value="1"/>
</dbReference>
<gene>
    <name evidence="1" type="ORF">A9D14_02535</name>
</gene>
<accession>A0A1Z1F8Z2</accession>
<dbReference type="SUPFAM" id="SSF56784">
    <property type="entry name" value="HAD-like"/>
    <property type="match status" value="1"/>
</dbReference>
<dbReference type="InterPro" id="IPR006439">
    <property type="entry name" value="HAD-SF_hydro_IA"/>
</dbReference>
<dbReference type="EMBL" id="CP019602">
    <property type="protein sequence ID" value="ARU15260.1"/>
    <property type="molecule type" value="Genomic_DNA"/>
</dbReference>
<dbReference type="SFLD" id="SFLDS00003">
    <property type="entry name" value="Haloacid_Dehalogenase"/>
    <property type="match status" value="1"/>
</dbReference>
<dbReference type="InterPro" id="IPR023214">
    <property type="entry name" value="HAD_sf"/>
</dbReference>
<protein>
    <submittedName>
        <fullName evidence="1">Haloacid dehalogenase</fullName>
    </submittedName>
</protein>
<dbReference type="Gene3D" id="1.10.150.240">
    <property type="entry name" value="Putative phosphatase, domain 2"/>
    <property type="match status" value="1"/>
</dbReference>
<dbReference type="PANTHER" id="PTHR43434">
    <property type="entry name" value="PHOSPHOGLYCOLATE PHOSPHATASE"/>
    <property type="match status" value="1"/>
</dbReference>
<dbReference type="InterPro" id="IPR036412">
    <property type="entry name" value="HAD-like_sf"/>
</dbReference>
<dbReference type="KEGG" id="cman:A9D14_02535"/>
<dbReference type="STRING" id="450378.GCA_001661675_00505"/>
<dbReference type="NCBIfam" id="TIGR01549">
    <property type="entry name" value="HAD-SF-IA-v1"/>
    <property type="match status" value="1"/>
</dbReference>
<name>A0A1Z1F8Z2_9SPHN</name>
<dbReference type="InterPro" id="IPR041492">
    <property type="entry name" value="HAD_2"/>
</dbReference>
<keyword evidence="2" id="KW-1185">Reference proteome</keyword>
<dbReference type="GO" id="GO:0006281">
    <property type="term" value="P:DNA repair"/>
    <property type="evidence" value="ECO:0007669"/>
    <property type="project" value="TreeGrafter"/>
</dbReference>
<reference evidence="1 2" key="1">
    <citation type="submission" date="2017-01" db="EMBL/GenBank/DDBJ databases">
        <title>Complete genome sequence of esterase-producing bacterium Croceicoccus marinus E4A9.</title>
        <authorList>
            <person name="Wu Y.-H."/>
            <person name="Cheng H."/>
            <person name="Xu L."/>
            <person name="Huo Y.-Y."/>
            <person name="Wang C.-S."/>
            <person name="Xu X.-W."/>
        </authorList>
    </citation>
    <scope>NUCLEOTIDE SEQUENCE [LARGE SCALE GENOMIC DNA]</scope>
    <source>
        <strain evidence="1 2">E4A9</strain>
    </source>
</reference>
<dbReference type="GO" id="GO:0005829">
    <property type="term" value="C:cytosol"/>
    <property type="evidence" value="ECO:0007669"/>
    <property type="project" value="TreeGrafter"/>
</dbReference>
<dbReference type="SFLD" id="SFLDG01129">
    <property type="entry name" value="C1.5:_HAD__Beta-PGM__Phosphata"/>
    <property type="match status" value="1"/>
</dbReference>
<dbReference type="InterPro" id="IPR050155">
    <property type="entry name" value="HAD-like_hydrolase_sf"/>
</dbReference>
<dbReference type="PANTHER" id="PTHR43434:SF24">
    <property type="entry name" value="HYDROLASE-RELATED"/>
    <property type="match status" value="1"/>
</dbReference>
<dbReference type="InterPro" id="IPR023198">
    <property type="entry name" value="PGP-like_dom2"/>
</dbReference>
<dbReference type="OrthoDB" id="9793014at2"/>
<sequence length="220" mass="23713">MSRIAIFDCDGTLVDGQANVCEAMEEAFAAASLAAPSRALIRRAVGLSLPQAMGLLLPESTPDQQEMLAESYRIAFREHRRQGRIDEPLFEGIGPLLRRLHQDGWQLAVATGKSRRGLRHCLAAHGISDLFCSLQTADDHPSKPDPAMITAVLWETGAQAQDAVMIGDTSFDMLMASAAGVRAIGVDWGYHHAEELLATGADRVVDTVEELAAMLTVPHG</sequence>
<dbReference type="AlphaFoldDB" id="A0A1Z1F8Z2"/>
<proteinExistence type="predicted"/>